<comment type="caution">
    <text evidence="5">The sequence shown here is derived from an EMBL/GenBank/DDBJ whole genome shotgun (WGS) entry which is preliminary data.</text>
</comment>
<feature type="region of interest" description="Disordered" evidence="4">
    <location>
        <begin position="430"/>
        <end position="477"/>
    </location>
</feature>
<evidence type="ECO:0000256" key="2">
    <source>
        <dbReference type="ARBA" id="ARBA00009265"/>
    </source>
</evidence>
<keyword evidence="6" id="KW-1185">Reference proteome</keyword>
<evidence type="ECO:0000256" key="1">
    <source>
        <dbReference type="ARBA" id="ARBA00004123"/>
    </source>
</evidence>
<dbReference type="GO" id="GO:0031048">
    <property type="term" value="P:regulatory ncRNA-mediated heterochromatin formation"/>
    <property type="evidence" value="ECO:0007669"/>
    <property type="project" value="TreeGrafter"/>
</dbReference>
<dbReference type="OrthoDB" id="297219at2759"/>
<evidence type="ECO:0000313" key="5">
    <source>
        <dbReference type="EMBL" id="RNA16691.1"/>
    </source>
</evidence>
<comment type="similarity">
    <text evidence="2">Belongs to the NRDE2 family.</text>
</comment>
<dbReference type="GO" id="GO:0071013">
    <property type="term" value="C:catalytic step 2 spliceosome"/>
    <property type="evidence" value="ECO:0007669"/>
    <property type="project" value="TreeGrafter"/>
</dbReference>
<feature type="compositionally biased region" description="Acidic residues" evidence="4">
    <location>
        <begin position="436"/>
        <end position="451"/>
    </location>
</feature>
<sequence>LPRFGEKYSQGWLKCMENREQIQKDLEKSEVSYFFEEFLDSTETEIIERKSTRIEHRWLEIENLRSKFNWYPFYARSYIGETQDDCIDADRLITFDEDINDFLFDLNNNDDLNMKLLLKFLSFLNIVDDTSNPTWSKNTEKIFFKLFTFPNSSQEKKLIEDFVNFIKRILDQSIERFICVKHKTQITILKWKFEQLISQEIKELTTKESLIEILKHDLSLEVNRSNFILWKNYAMLKYILNSNLKETRKVFNALLNSSESANSQSHEAFMDIYSLAIDFVELELGIHYQDSDVNNSNVEIKLKQNQKIKLPQTTRENLMEILAKNCLYKNQMNQKSKSTFKIGMSDGTRQLLIKRDFQNLSFRDKISFVFYRSIQNLPFIKQFYLYSVEFMPEKYNEVILLMDKKELRFLFPIQELNILLEPIDKNDQNLKKYESSEESEESENESTELSESETQKDNQVLSDSELTSSSIENIYQD</sequence>
<dbReference type="GO" id="GO:1902369">
    <property type="term" value="P:negative regulation of RNA catabolic process"/>
    <property type="evidence" value="ECO:0007669"/>
    <property type="project" value="TreeGrafter"/>
</dbReference>
<dbReference type="AlphaFoldDB" id="A0A3M7QZZ6"/>
<dbReference type="STRING" id="10195.A0A3M7QZZ6"/>
<dbReference type="PANTHER" id="PTHR13471:SF0">
    <property type="entry name" value="NUCLEAR EXOSOME REGULATOR NRDE2"/>
    <property type="match status" value="1"/>
</dbReference>
<reference evidence="5 6" key="1">
    <citation type="journal article" date="2018" name="Sci. Rep.">
        <title>Genomic signatures of local adaptation to the degree of environmental predictability in rotifers.</title>
        <authorList>
            <person name="Franch-Gras L."/>
            <person name="Hahn C."/>
            <person name="Garcia-Roger E.M."/>
            <person name="Carmona M.J."/>
            <person name="Serra M."/>
            <person name="Gomez A."/>
        </authorList>
    </citation>
    <scope>NUCLEOTIDE SEQUENCE [LARGE SCALE GENOMIC DNA]</scope>
    <source>
        <strain evidence="5">HYR1</strain>
    </source>
</reference>
<dbReference type="InterPro" id="IPR013633">
    <property type="entry name" value="NRDE-2"/>
</dbReference>
<name>A0A3M7QZZ6_BRAPC</name>
<dbReference type="PANTHER" id="PTHR13471">
    <property type="entry name" value="TETRATRICOPEPTIDE-LIKE HELICAL"/>
    <property type="match status" value="1"/>
</dbReference>
<protein>
    <submittedName>
        <fullName evidence="5">NRDE2-like protein</fullName>
    </submittedName>
</protein>
<feature type="non-terminal residue" evidence="5">
    <location>
        <position position="1"/>
    </location>
</feature>
<accession>A0A3M7QZZ6</accession>
<gene>
    <name evidence="5" type="ORF">BpHYR1_051609</name>
</gene>
<proteinExistence type="inferred from homology"/>
<keyword evidence="3" id="KW-0539">Nucleus</keyword>
<evidence type="ECO:0000313" key="6">
    <source>
        <dbReference type="Proteomes" id="UP000276133"/>
    </source>
</evidence>
<comment type="subcellular location">
    <subcellularLocation>
        <location evidence="1">Nucleus</location>
    </subcellularLocation>
</comment>
<feature type="compositionally biased region" description="Polar residues" evidence="4">
    <location>
        <begin position="457"/>
        <end position="477"/>
    </location>
</feature>
<organism evidence="5 6">
    <name type="scientific">Brachionus plicatilis</name>
    <name type="common">Marine rotifer</name>
    <name type="synonym">Brachionus muelleri</name>
    <dbReference type="NCBI Taxonomy" id="10195"/>
    <lineage>
        <taxon>Eukaryota</taxon>
        <taxon>Metazoa</taxon>
        <taxon>Spiralia</taxon>
        <taxon>Gnathifera</taxon>
        <taxon>Rotifera</taxon>
        <taxon>Eurotatoria</taxon>
        <taxon>Monogononta</taxon>
        <taxon>Pseudotrocha</taxon>
        <taxon>Ploima</taxon>
        <taxon>Brachionidae</taxon>
        <taxon>Brachionus</taxon>
    </lineage>
</organism>
<dbReference type="Pfam" id="PF08424">
    <property type="entry name" value="NRDE-2"/>
    <property type="match status" value="1"/>
</dbReference>
<evidence type="ECO:0000256" key="3">
    <source>
        <dbReference type="ARBA" id="ARBA00023242"/>
    </source>
</evidence>
<dbReference type="EMBL" id="REGN01004651">
    <property type="protein sequence ID" value="RNA16691.1"/>
    <property type="molecule type" value="Genomic_DNA"/>
</dbReference>
<dbReference type="Proteomes" id="UP000276133">
    <property type="component" value="Unassembled WGS sequence"/>
</dbReference>
<evidence type="ECO:0000256" key="4">
    <source>
        <dbReference type="SAM" id="MobiDB-lite"/>
    </source>
</evidence>